<reference evidence="1 4" key="2">
    <citation type="submission" date="2020-12" db="EMBL/GenBank/DDBJ databases">
        <title>FDA dAtabase for Regulatory Grade micrObial Sequences (FDA-ARGOS): Supporting development and validation of Infectious Disease Dx tests.</title>
        <authorList>
            <person name="Sproer C."/>
            <person name="Gronow S."/>
            <person name="Severitt S."/>
            <person name="Schroder I."/>
            <person name="Tallon L."/>
            <person name="Sadzewicz L."/>
            <person name="Zhao X."/>
            <person name="Boylan J."/>
            <person name="Ott S."/>
            <person name="Bowen H."/>
            <person name="Vavikolanu K."/>
            <person name="Mehta A."/>
            <person name="Aluvathingal J."/>
            <person name="Nadendla S."/>
            <person name="Lowell S."/>
            <person name="Myers T."/>
            <person name="Yan Y."/>
            <person name="Sichtig H."/>
        </authorList>
    </citation>
    <scope>NUCLEOTIDE SEQUENCE [LARGE SCALE GENOMIC DNA]</scope>
    <source>
        <strain evidence="1 4">FDAARGOS_910</strain>
    </source>
</reference>
<evidence type="ECO:0000313" key="4">
    <source>
        <dbReference type="Proteomes" id="UP000595107"/>
    </source>
</evidence>
<organism evidence="2 3">
    <name type="scientific">Acinetobacter johnsonii</name>
    <dbReference type="NCBI Taxonomy" id="40214"/>
    <lineage>
        <taxon>Bacteria</taxon>
        <taxon>Pseudomonadati</taxon>
        <taxon>Pseudomonadota</taxon>
        <taxon>Gammaproteobacteria</taxon>
        <taxon>Moraxellales</taxon>
        <taxon>Moraxellaceae</taxon>
        <taxon>Acinetobacter</taxon>
    </lineage>
</organism>
<dbReference type="AlphaFoldDB" id="A0A380TVM0"/>
<protein>
    <submittedName>
        <fullName evidence="2">Uncharacterized protein</fullName>
    </submittedName>
</protein>
<proteinExistence type="predicted"/>
<evidence type="ECO:0000313" key="2">
    <source>
        <dbReference type="EMBL" id="SUT92203.1"/>
    </source>
</evidence>
<dbReference type="RefSeq" id="WP_004693708.1">
    <property type="nucleotide sequence ID" value="NZ_BBTB01000027.1"/>
</dbReference>
<dbReference type="EMBL" id="CP065666">
    <property type="protein sequence ID" value="QPS02634.1"/>
    <property type="molecule type" value="Genomic_DNA"/>
</dbReference>
<reference evidence="2 3" key="1">
    <citation type="submission" date="2018-06" db="EMBL/GenBank/DDBJ databases">
        <authorList>
            <consortium name="Pathogen Informatics"/>
            <person name="Doyle S."/>
        </authorList>
    </citation>
    <scope>NUCLEOTIDE SEQUENCE [LARGE SCALE GENOMIC DNA]</scope>
    <source>
        <strain evidence="2 3">NCTC10308</strain>
    </source>
</reference>
<name>A0A380TVM0_ACIJO</name>
<dbReference type="EMBL" id="UFRV01000006">
    <property type="protein sequence ID" value="SUT92203.1"/>
    <property type="molecule type" value="Genomic_DNA"/>
</dbReference>
<dbReference type="Proteomes" id="UP000254227">
    <property type="component" value="Unassembled WGS sequence"/>
</dbReference>
<dbReference type="Proteomes" id="UP000595107">
    <property type="component" value="Chromosome"/>
</dbReference>
<evidence type="ECO:0000313" key="3">
    <source>
        <dbReference type="Proteomes" id="UP000254227"/>
    </source>
</evidence>
<evidence type="ECO:0000313" key="1">
    <source>
        <dbReference type="EMBL" id="QPS02634.1"/>
    </source>
</evidence>
<accession>A0A380TVM0</accession>
<gene>
    <name evidence="1" type="ORF">I6G67_10260</name>
    <name evidence="2" type="ORF">NCTC10308_00676</name>
</gene>
<sequence length="178" mass="20175">MKYGLIGVIVIIIGLFYFMHKSNKDDAARVAASGQAYTEQQNKTVKVAELQKRMPDLRDSIAIKLIESPKMSSEDILFYKNLSGKWADTLKVAEATARISLSDPVQELQKLKRDLDARQPKTDCEDIMRSSLLNSYEYTIDGFLEFMKDNKEESDINSRVASSSMDNAIFLLDYCKPS</sequence>